<organism evidence="2">
    <name type="scientific">Acidithiobacillus ferrianus</name>
    <dbReference type="NCBI Taxonomy" id="2678518"/>
    <lineage>
        <taxon>Bacteria</taxon>
        <taxon>Pseudomonadati</taxon>
        <taxon>Pseudomonadota</taxon>
        <taxon>Acidithiobacillia</taxon>
        <taxon>Acidithiobacillales</taxon>
        <taxon>Acidithiobacillaceae</taxon>
        <taxon>Acidithiobacillus</taxon>
    </lineage>
</organism>
<protein>
    <submittedName>
        <fullName evidence="2">Uncharacterized protein</fullName>
    </submittedName>
</protein>
<reference evidence="2" key="1">
    <citation type="submission" date="2019-11" db="EMBL/GenBank/DDBJ databases">
        <title>Acidithiobacillus ferrianus sp. nov.: a facultatively anaerobic and extremely acidophilic chemolithoautotroph.</title>
        <authorList>
            <person name="Norris P.R."/>
            <person name="Falagan C."/>
            <person name="Moya-Beltran A."/>
            <person name="Castro M."/>
            <person name="Quatrini R."/>
            <person name="Johnson D.B."/>
        </authorList>
    </citation>
    <scope>NUCLEOTIDE SEQUENCE [LARGE SCALE GENOMIC DNA]</scope>
    <source>
        <strain evidence="2">MG</strain>
    </source>
</reference>
<comment type="caution">
    <text evidence="2">The sequence shown here is derived from an EMBL/GenBank/DDBJ whole genome shotgun (WGS) entry which is preliminary data.</text>
</comment>
<evidence type="ECO:0000256" key="1">
    <source>
        <dbReference type="SAM" id="MobiDB-lite"/>
    </source>
</evidence>
<gene>
    <name evidence="2" type="ORF">GL267_13615</name>
</gene>
<proteinExistence type="predicted"/>
<sequence length="87" mass="9535">MLETLWKAGLAEYDDEGIAWRWQSIDRAMMKAPWRSRAWDPTQRIGKNDSKRHVLVDGRGVPLSLSVTGANRHDVSSTGGGTSGAAP</sequence>
<dbReference type="EMBL" id="WNJL01000037">
    <property type="protein sequence ID" value="NDU43621.1"/>
    <property type="molecule type" value="Genomic_DNA"/>
</dbReference>
<name>A0A845UCE4_9PROT</name>
<dbReference type="AlphaFoldDB" id="A0A845UCE4"/>
<feature type="compositionally biased region" description="Gly residues" evidence="1">
    <location>
        <begin position="78"/>
        <end position="87"/>
    </location>
</feature>
<accession>A0A845UCE4</accession>
<evidence type="ECO:0000313" key="2">
    <source>
        <dbReference type="EMBL" id="NDU43621.1"/>
    </source>
</evidence>
<feature type="region of interest" description="Disordered" evidence="1">
    <location>
        <begin position="66"/>
        <end position="87"/>
    </location>
</feature>